<feature type="region of interest" description="Disordered" evidence="3">
    <location>
        <begin position="506"/>
        <end position="528"/>
    </location>
</feature>
<feature type="compositionally biased region" description="Polar residues" evidence="3">
    <location>
        <begin position="656"/>
        <end position="665"/>
    </location>
</feature>
<feature type="region of interest" description="Disordered" evidence="3">
    <location>
        <begin position="547"/>
        <end position="738"/>
    </location>
</feature>
<evidence type="ECO:0000313" key="6">
    <source>
        <dbReference type="Proteomes" id="UP000053789"/>
    </source>
</evidence>
<dbReference type="AlphaFoldDB" id="A0A0D2GH98"/>
<dbReference type="Pfam" id="PF00867">
    <property type="entry name" value="XPG_I"/>
    <property type="match status" value="1"/>
</dbReference>
<evidence type="ECO:0000259" key="4">
    <source>
        <dbReference type="SMART" id="SM00484"/>
    </source>
</evidence>
<feature type="domain" description="XPG-I" evidence="4">
    <location>
        <begin position="142"/>
        <end position="217"/>
    </location>
</feature>
<dbReference type="Pfam" id="PF18380">
    <property type="entry name" value="GEN1_C"/>
    <property type="match status" value="1"/>
</dbReference>
<keyword evidence="1" id="KW-0540">Nuclease</keyword>
<evidence type="ECO:0000256" key="1">
    <source>
        <dbReference type="ARBA" id="ARBA00022722"/>
    </source>
</evidence>
<feature type="compositionally biased region" description="Basic residues" evidence="3">
    <location>
        <begin position="508"/>
        <end position="523"/>
    </location>
</feature>
<keyword evidence="6" id="KW-1185">Reference proteome</keyword>
<dbReference type="Pfam" id="PF00752">
    <property type="entry name" value="XPG_N"/>
    <property type="match status" value="1"/>
</dbReference>
<name>A0A0D2GH98_CLAB1</name>
<dbReference type="GeneID" id="27694244"/>
<dbReference type="InterPro" id="IPR006086">
    <property type="entry name" value="XPG-I_dom"/>
</dbReference>
<feature type="compositionally biased region" description="Polar residues" evidence="3">
    <location>
        <begin position="726"/>
        <end position="738"/>
    </location>
</feature>
<dbReference type="SUPFAM" id="SSF88723">
    <property type="entry name" value="PIN domain-like"/>
    <property type="match status" value="1"/>
</dbReference>
<feature type="compositionally biased region" description="Low complexity" evidence="3">
    <location>
        <begin position="778"/>
        <end position="790"/>
    </location>
</feature>
<dbReference type="RefSeq" id="XP_016624401.1">
    <property type="nucleotide sequence ID" value="XM_016759073.1"/>
</dbReference>
<sequence length="832" mass="92382">MGIPGDLKRSPENKRQRNHYLERNTSQILTTLFYVSLLKEIGKGERIALSRLSTEHLQKHSRPLRIAVDAAIWNFQTHHGGQGGKNPALRTLFYRLLRLLALPIQPVFVYDGKNKPLTKRGRTVSRWHGGCTESEMSKVLISLFRFPTHVAPGEAEAECAMLQRKGVVDAVMTQDVDAIMFGSGLTLRDWSKETNGRKGNSTPTHVNVLDLARVNEMSGLDPEGMILVALLSGGDYDEAGVAGIGCTLACEIARAGFGNDLLELIRNGDEDGIRDWRERLQFELEANESGYFKMKRKSIRIPDNFPDRKILGYYMNPAVTPPEELKSLESKWVNAWKAEVDIQALREYVAEMFEWLYKPGAWKFVRVMAPAVLANRLRRGTAPSNITSVEQITERRQHFVSGGIPELRITVIPAEVVGLDLDAEEDSPEYLQLLAGEENEAGAGETEHGGIEENAPLSPCKKRKSPPWLPDAPEKIWIAQTIVELGAREHVERWKQIQSDLDNDPKKFATRKCQKRNERKKPKAAGGMQQGALLSYVVAANKSTEPKVHNAMSITSPPHPRANMSASRMVKTPTKLECSQRVQHPDSPKMLDFFKSTKSSHPSDLVRTSINNDDGPFTLGDETRGDKHSRPSISSSSKAGRGIVQRPAQPHDNRSRSISQNATRSNPKDLASATQGDSTSSPMQRDPDSAVGLRKAKEALDLENKLGNVTRRTPKRRAKKYRTLAENESPNESPTQPQRRIASFFKPYVREKAPPVEVASSEDIHPVGIPPQLLQGPSTTSSATTHIHAIPRSSLPGTWKEVDCESGPSFQTDPSLPSSRPLRVSIVDLTAD</sequence>
<proteinExistence type="predicted"/>
<dbReference type="GO" id="GO:0008821">
    <property type="term" value="F:crossover junction DNA endonuclease activity"/>
    <property type="evidence" value="ECO:0007669"/>
    <property type="project" value="InterPro"/>
</dbReference>
<dbReference type="GO" id="GO:0006281">
    <property type="term" value="P:DNA repair"/>
    <property type="evidence" value="ECO:0007669"/>
    <property type="project" value="UniProtKB-ARBA"/>
</dbReference>
<evidence type="ECO:0000256" key="2">
    <source>
        <dbReference type="ARBA" id="ARBA00022801"/>
    </source>
</evidence>
<feature type="region of interest" description="Disordered" evidence="3">
    <location>
        <begin position="441"/>
        <end position="469"/>
    </location>
</feature>
<dbReference type="InterPro" id="IPR037316">
    <property type="entry name" value="Yen1_H3TH"/>
</dbReference>
<feature type="compositionally biased region" description="Polar residues" evidence="3">
    <location>
        <begin position="672"/>
        <end position="683"/>
    </location>
</feature>
<dbReference type="PANTHER" id="PTHR11081:SF75">
    <property type="entry name" value="ENDONUCLEASE, PUTATIVE (AFU_ORTHOLOGUE AFUA_3G13260)-RELATED"/>
    <property type="match status" value="1"/>
</dbReference>
<gene>
    <name evidence="5" type="ORF">Z519_01316</name>
</gene>
<feature type="compositionally biased region" description="Basic and acidic residues" evidence="3">
    <location>
        <begin position="695"/>
        <end position="704"/>
    </location>
</feature>
<dbReference type="InterPro" id="IPR029060">
    <property type="entry name" value="PIN-like_dom_sf"/>
</dbReference>
<dbReference type="InterPro" id="IPR036279">
    <property type="entry name" value="5-3_exonuclease_C_sf"/>
</dbReference>
<dbReference type="InterPro" id="IPR006084">
    <property type="entry name" value="XPG/Rad2"/>
</dbReference>
<keyword evidence="2" id="KW-0378">Hydrolase</keyword>
<dbReference type="FunFam" id="3.40.50.1010:FF:000037">
    <property type="entry name" value="Rad2-like endonuclease, putative (AFU_orthologue AFUA_3G13260)"/>
    <property type="match status" value="1"/>
</dbReference>
<feature type="compositionally biased region" description="Polar residues" evidence="3">
    <location>
        <begin position="596"/>
        <end position="612"/>
    </location>
</feature>
<dbReference type="VEuPathDB" id="FungiDB:Z519_01316"/>
<feature type="region of interest" description="Disordered" evidence="3">
    <location>
        <begin position="776"/>
        <end position="832"/>
    </location>
</feature>
<dbReference type="CDD" id="cd09870">
    <property type="entry name" value="PIN_YEN1"/>
    <property type="match status" value="1"/>
</dbReference>
<evidence type="ECO:0000313" key="5">
    <source>
        <dbReference type="EMBL" id="KIW97732.1"/>
    </source>
</evidence>
<dbReference type="CDD" id="cd09906">
    <property type="entry name" value="H3TH_YEN1"/>
    <property type="match status" value="1"/>
</dbReference>
<dbReference type="OrthoDB" id="2959108at2759"/>
<feature type="compositionally biased region" description="Basic residues" evidence="3">
    <location>
        <begin position="712"/>
        <end position="722"/>
    </location>
</feature>
<dbReference type="SUPFAM" id="SSF47807">
    <property type="entry name" value="5' to 3' exonuclease, C-terminal subdomain"/>
    <property type="match status" value="1"/>
</dbReference>
<protein>
    <recommendedName>
        <fullName evidence="4">XPG-I domain-containing protein</fullName>
    </recommendedName>
</protein>
<feature type="compositionally biased region" description="Low complexity" evidence="3">
    <location>
        <begin position="814"/>
        <end position="823"/>
    </location>
</feature>
<dbReference type="InterPro" id="IPR041177">
    <property type="entry name" value="GEN1_C"/>
</dbReference>
<dbReference type="Gene3D" id="3.40.50.1010">
    <property type="entry name" value="5'-nuclease"/>
    <property type="match status" value="2"/>
</dbReference>
<evidence type="ECO:0000256" key="3">
    <source>
        <dbReference type="SAM" id="MobiDB-lite"/>
    </source>
</evidence>
<dbReference type="HOGENOM" id="CLU_007575_0_1_1"/>
<dbReference type="Proteomes" id="UP000053789">
    <property type="component" value="Unassembled WGS sequence"/>
</dbReference>
<reference evidence="5" key="1">
    <citation type="submission" date="2015-01" db="EMBL/GenBank/DDBJ databases">
        <title>The Genome Sequence of Cladophialophora bantiana CBS 173.52.</title>
        <authorList>
            <consortium name="The Broad Institute Genomics Platform"/>
            <person name="Cuomo C."/>
            <person name="de Hoog S."/>
            <person name="Gorbushina A."/>
            <person name="Stielow B."/>
            <person name="Teixiera M."/>
            <person name="Abouelleil A."/>
            <person name="Chapman S.B."/>
            <person name="Priest M."/>
            <person name="Young S.K."/>
            <person name="Wortman J."/>
            <person name="Nusbaum C."/>
            <person name="Birren B."/>
        </authorList>
    </citation>
    <scope>NUCLEOTIDE SEQUENCE [LARGE SCALE GENOMIC DNA]</scope>
    <source>
        <strain evidence="5">CBS 173.52</strain>
    </source>
</reference>
<organism evidence="5 6">
    <name type="scientific">Cladophialophora bantiana (strain ATCC 10958 / CBS 173.52 / CDC B-1940 / NIH 8579)</name>
    <name type="common">Xylohypha bantiana</name>
    <dbReference type="NCBI Taxonomy" id="1442370"/>
    <lineage>
        <taxon>Eukaryota</taxon>
        <taxon>Fungi</taxon>
        <taxon>Dikarya</taxon>
        <taxon>Ascomycota</taxon>
        <taxon>Pezizomycotina</taxon>
        <taxon>Eurotiomycetes</taxon>
        <taxon>Chaetothyriomycetidae</taxon>
        <taxon>Chaetothyriales</taxon>
        <taxon>Herpotrichiellaceae</taxon>
        <taxon>Cladophialophora</taxon>
    </lineage>
</organism>
<dbReference type="InterPro" id="IPR006085">
    <property type="entry name" value="XPG_DNA_repair_N"/>
</dbReference>
<dbReference type="SMART" id="SM00484">
    <property type="entry name" value="XPGI"/>
    <property type="match status" value="1"/>
</dbReference>
<accession>A0A0D2GH98</accession>
<dbReference type="EMBL" id="KN846981">
    <property type="protein sequence ID" value="KIW97732.1"/>
    <property type="molecule type" value="Genomic_DNA"/>
</dbReference>
<dbReference type="PANTHER" id="PTHR11081">
    <property type="entry name" value="FLAP ENDONUCLEASE FAMILY MEMBER"/>
    <property type="match status" value="1"/>
</dbReference>
<dbReference type="PRINTS" id="PR00853">
    <property type="entry name" value="XPGRADSUPER"/>
</dbReference>
<dbReference type="GO" id="GO:0017108">
    <property type="term" value="F:5'-flap endonuclease activity"/>
    <property type="evidence" value="ECO:0007669"/>
    <property type="project" value="TreeGrafter"/>
</dbReference>